<feature type="chain" id="PRO_5046333885" evidence="1">
    <location>
        <begin position="25"/>
        <end position="1363"/>
    </location>
</feature>
<reference evidence="4" key="1">
    <citation type="submission" date="2022-01" db="EMBL/GenBank/DDBJ databases">
        <authorList>
            <person name="Criscuolo A."/>
        </authorList>
    </citation>
    <scope>NUCLEOTIDE SEQUENCE</scope>
    <source>
        <strain evidence="4">CIP111892</strain>
    </source>
</reference>
<dbReference type="InterPro" id="IPR055188">
    <property type="entry name" value="Choice_anch_I"/>
</dbReference>
<dbReference type="Gene3D" id="2.60.40.1080">
    <property type="match status" value="1"/>
</dbReference>
<dbReference type="PROSITE" id="PS51272">
    <property type="entry name" value="SLH"/>
    <property type="match status" value="3"/>
</dbReference>
<feature type="domain" description="LTD" evidence="3">
    <location>
        <begin position="38"/>
        <end position="200"/>
    </location>
</feature>
<dbReference type="SUPFAM" id="SSF49373">
    <property type="entry name" value="Invasin/intimin cell-adhesion fragments"/>
    <property type="match status" value="1"/>
</dbReference>
<dbReference type="InterPro" id="IPR011044">
    <property type="entry name" value="Quino_amine_DH_bsu"/>
</dbReference>
<dbReference type="EMBL" id="CAKMMG010000002">
    <property type="protein sequence ID" value="CAH1204389.1"/>
    <property type="molecule type" value="Genomic_DNA"/>
</dbReference>
<dbReference type="Proteomes" id="UP000838324">
    <property type="component" value="Unassembled WGS sequence"/>
</dbReference>
<dbReference type="InterPro" id="IPR001119">
    <property type="entry name" value="SLH_dom"/>
</dbReference>
<dbReference type="SMART" id="SM00635">
    <property type="entry name" value="BID_2"/>
    <property type="match status" value="1"/>
</dbReference>
<keyword evidence="1" id="KW-0732">Signal</keyword>
<dbReference type="SUPFAM" id="SSF49313">
    <property type="entry name" value="Cadherin-like"/>
    <property type="match status" value="1"/>
</dbReference>
<dbReference type="InterPro" id="IPR001322">
    <property type="entry name" value="Lamin_tail_dom"/>
</dbReference>
<dbReference type="RefSeq" id="WP_236333347.1">
    <property type="nucleotide sequence ID" value="NZ_CAKMMG010000002.1"/>
</dbReference>
<dbReference type="Pfam" id="PF00395">
    <property type="entry name" value="SLH"/>
    <property type="match status" value="2"/>
</dbReference>
<evidence type="ECO:0000259" key="3">
    <source>
        <dbReference type="PROSITE" id="PS51841"/>
    </source>
</evidence>
<dbReference type="Gene3D" id="2.60.40.10">
    <property type="entry name" value="Immunoglobulins"/>
    <property type="match status" value="1"/>
</dbReference>
<dbReference type="SUPFAM" id="SSF74853">
    <property type="entry name" value="Lamin A/C globular tail domain"/>
    <property type="match status" value="1"/>
</dbReference>
<protein>
    <submittedName>
        <fullName evidence="4">Uncharacterized protein</fullName>
    </submittedName>
</protein>
<dbReference type="InterPro" id="IPR008964">
    <property type="entry name" value="Invasin/intimin_cell_adhesion"/>
</dbReference>
<feature type="domain" description="SLH" evidence="2">
    <location>
        <begin position="1236"/>
        <end position="1299"/>
    </location>
</feature>
<dbReference type="InterPro" id="IPR015919">
    <property type="entry name" value="Cadherin-like_sf"/>
</dbReference>
<dbReference type="Pfam" id="PF02368">
    <property type="entry name" value="Big_2"/>
    <property type="match status" value="1"/>
</dbReference>
<comment type="caution">
    <text evidence="4">The sequence shown here is derived from an EMBL/GenBank/DDBJ whole genome shotgun (WGS) entry which is preliminary data.</text>
</comment>
<organism evidence="4 5">
    <name type="scientific">Paenibacillus auburnensis</name>
    <dbReference type="NCBI Taxonomy" id="2905649"/>
    <lineage>
        <taxon>Bacteria</taxon>
        <taxon>Bacillati</taxon>
        <taxon>Bacillota</taxon>
        <taxon>Bacilli</taxon>
        <taxon>Bacillales</taxon>
        <taxon>Paenibacillaceae</taxon>
        <taxon>Paenibacillus</taxon>
    </lineage>
</organism>
<dbReference type="PANTHER" id="PTHR46928">
    <property type="entry name" value="MESENCHYME-SPECIFIC CELL SURFACE GLYCOPROTEIN"/>
    <property type="match status" value="1"/>
</dbReference>
<dbReference type="NCBIfam" id="NF038117">
    <property type="entry name" value="choice_anch_I"/>
    <property type="match status" value="1"/>
</dbReference>
<dbReference type="Gene3D" id="2.60.40.1260">
    <property type="entry name" value="Lamin Tail domain"/>
    <property type="match status" value="1"/>
</dbReference>
<feature type="domain" description="SLH" evidence="2">
    <location>
        <begin position="1302"/>
        <end position="1363"/>
    </location>
</feature>
<dbReference type="PROSITE" id="PS51841">
    <property type="entry name" value="LTD"/>
    <property type="match status" value="1"/>
</dbReference>
<keyword evidence="5" id="KW-1185">Reference proteome</keyword>
<feature type="domain" description="SLH" evidence="2">
    <location>
        <begin position="1176"/>
        <end position="1235"/>
    </location>
</feature>
<evidence type="ECO:0000313" key="5">
    <source>
        <dbReference type="Proteomes" id="UP000838324"/>
    </source>
</evidence>
<dbReference type="InterPro" id="IPR013783">
    <property type="entry name" value="Ig-like_fold"/>
</dbReference>
<dbReference type="Pfam" id="PF22494">
    <property type="entry name" value="choice_anch_I"/>
    <property type="match status" value="1"/>
</dbReference>
<gene>
    <name evidence="4" type="ORF">PAECIP111892_02432</name>
</gene>
<dbReference type="InterPro" id="IPR003343">
    <property type="entry name" value="Big_2"/>
</dbReference>
<dbReference type="Pfam" id="PF05345">
    <property type="entry name" value="He_PIG"/>
    <property type="match status" value="1"/>
</dbReference>
<dbReference type="Pfam" id="PF00932">
    <property type="entry name" value="LTD"/>
    <property type="match status" value="1"/>
</dbReference>
<evidence type="ECO:0000256" key="1">
    <source>
        <dbReference type="SAM" id="SignalP"/>
    </source>
</evidence>
<proteinExistence type="predicted"/>
<accession>A0ABN8GIR5</accession>
<evidence type="ECO:0000313" key="4">
    <source>
        <dbReference type="EMBL" id="CAH1204389.1"/>
    </source>
</evidence>
<dbReference type="PANTHER" id="PTHR46928:SF1">
    <property type="entry name" value="MESENCHYME-SPECIFIC CELL SURFACE GLYCOPROTEIN"/>
    <property type="match status" value="1"/>
</dbReference>
<feature type="signal peptide" evidence="1">
    <location>
        <begin position="1"/>
        <end position="24"/>
    </location>
</feature>
<dbReference type="InterPro" id="IPR052956">
    <property type="entry name" value="Mesenchyme-surface_protein"/>
</dbReference>
<name>A0ABN8GIR5_9BACL</name>
<dbReference type="SUPFAM" id="SSF50969">
    <property type="entry name" value="YVTN repeat-like/Quinoprotein amine dehydrogenase"/>
    <property type="match status" value="1"/>
</dbReference>
<dbReference type="InterPro" id="IPR036415">
    <property type="entry name" value="Lamin_tail_dom_sf"/>
</dbReference>
<sequence>MKRSGTTLLSLLLAAELTLVPAWSAGPAAAAAALLPGTPYTTDGSYNVSVPHIIVNQVYGGGDAATTGGYFSNGYIELYNPTDSAVDLSGWSLQYSDPTMNGAWSKLNLNGTIKAHSSYLITDSKDNPSFKSDISSKADQTWKDILFYNKGMKVVLLSSTDLLDTANPFQNKPAAYVDMIGTAGNDSGSVIDGYELDYPTGKTGGTSKQKSVRRAEFTDTDNNKNDLRQISFDTLDAGALNLMKPHSSSDGSWGIAVPALGVATASLPAATAGSPYSVSLSVYGGVQPYSFAATGLPEGLSLDAASGIISGTPLAAGTATVSYAVYDSAVPPVKAEGNLPLVVGKAAGEPVNDVISVTKIGGYAVGTTSEDGGVAEIVKYNADNGKFYLVNGSTHPATVDIVNLKDGVHPEKEASINVEALSETGGFSYGDLTSVDINTATGRVAVAVQEADAMKKGKILVLDYDGKLLKTYEAGIQPDMIKYTADGRYILTADEAEPRTLAGDPEGSVTVIDTVTGTARTVKFDNPGLIDDLVHIRGAVDPVSKLITGEGAKEDAVRDLEPEFIELSDDQKTAYISLQENNAVAAVDVISGKLLWVKGLGFKDLSNPRNALDLVKDNQIHLENVPFYGVYMPDGISQYTVNGKTYLFTANEGDATEWDSKENAATIGSMKSSLNPDSAAAKFLNGQKKYDSVEVMSDMGHDGIYLYGGRSFSVWDAGTLKQVYDSGSEFEQITSERLPAYFNASNSNTTLDSRSTKKGPEPEYVKIGKVGQKALAFVGLERVGGLMTYDVTNPEQPQFVNYINSREFTPKNNLETDTGPEGIEFIPATDSPTGLPLVLVANEVGGTVAVYQLNVTKVTLNQTSLSLQAGGSVAELKAAVQPAGETGQGLSWSTSNSAVASVDQNGKVSPHAAGTAVVSVYSADGYGVAEAHVTVTAAPPVISYPGSTPTGGPAVVVTKPETAVAVTGGKAVVEVKAAADAAGSQFFSVGAEVVTAALEALKSSGGAELEFRTVSGEAGRNITIKLPAAVWAELAGSSLKTVTFTGGPGTVSFDRTAVSAIHTAAGGETVSLTIAGTDLTTVAAGVNAAAGNIVGSRPVLSLTVQAGTRDISSFGGGGVSVSIPYTLAAGEDVHAVAAYQVTAAGGLSVLPASSYNAVTGQLTFRTTHFSVYAVGYNKLVFTDTASSYAKDSITYLAARGVISGISADQFGLKSKLSRGDAALLLARLAGAELGSPAGSFSDVKPEDYYAAAVSWANANGIVKGTGDGKFEPKAEVSREQLAVMILRLADAMNWNLPVSSGPAVFADQAVISEYARHAVSSVQQAGIISGQAVAGGRINFAPQASATREETAHMLAKLLKTVQ</sequence>
<evidence type="ECO:0000259" key="2">
    <source>
        <dbReference type="PROSITE" id="PS51272"/>
    </source>
</evidence>